<feature type="region of interest" description="Disordered" evidence="5">
    <location>
        <begin position="12"/>
        <end position="47"/>
    </location>
</feature>
<keyword evidence="2 4" id="KW-1133">Transmembrane helix</keyword>
<keyword evidence="3 4" id="KW-0472">Membrane</keyword>
<dbReference type="SUPFAM" id="SSF101447">
    <property type="entry name" value="Formin homology 2 domain (FH2 domain)"/>
    <property type="match status" value="1"/>
</dbReference>
<feature type="compositionally biased region" description="Pro residues" evidence="5">
    <location>
        <begin position="25"/>
        <end position="42"/>
    </location>
</feature>
<dbReference type="PANTHER" id="PTHR39136">
    <property type="entry name" value="ALTERED INHERITANCE OF MITOCHONDRIA PROTEIN 11"/>
    <property type="match status" value="1"/>
</dbReference>
<proteinExistence type="inferred from homology"/>
<dbReference type="AlphaFoldDB" id="A0A6A6S6L8"/>
<dbReference type="EMBL" id="MU006780">
    <property type="protein sequence ID" value="KAF2642897.1"/>
    <property type="molecule type" value="Genomic_DNA"/>
</dbReference>
<gene>
    <name evidence="4" type="primary">AIM11</name>
    <name evidence="6" type="ORF">P280DRAFT_467032</name>
</gene>
<organism evidence="6 7">
    <name type="scientific">Massarina eburnea CBS 473.64</name>
    <dbReference type="NCBI Taxonomy" id="1395130"/>
    <lineage>
        <taxon>Eukaryota</taxon>
        <taxon>Fungi</taxon>
        <taxon>Dikarya</taxon>
        <taxon>Ascomycota</taxon>
        <taxon>Pezizomycotina</taxon>
        <taxon>Dothideomycetes</taxon>
        <taxon>Pleosporomycetidae</taxon>
        <taxon>Pleosporales</taxon>
        <taxon>Massarineae</taxon>
        <taxon>Massarinaceae</taxon>
        <taxon>Massarina</taxon>
    </lineage>
</organism>
<evidence type="ECO:0000313" key="6">
    <source>
        <dbReference type="EMBL" id="KAF2642897.1"/>
    </source>
</evidence>
<sequence length="190" mass="20761">METLQKLPLIRMMMRSPAPSSNPSSNPPQPTPPPPPPPPPEPLYETTPLTSARSLRQLSTFWLGAAFFLASTAITRRAIYRRHLRTKPKFYDANTNPHEHFSPMHDALQALNLATINCVSLGMMGVGGTLWAFDISGLKEAQGALRGRLNYDTIYHEGGEVPEGIVGLLVASREMEVAEDGKNGNDGGKQ</sequence>
<evidence type="ECO:0000313" key="7">
    <source>
        <dbReference type="Proteomes" id="UP000799753"/>
    </source>
</evidence>
<keyword evidence="1 4" id="KW-0812">Transmembrane</keyword>
<dbReference type="InterPro" id="IPR038814">
    <property type="entry name" value="AIM11"/>
</dbReference>
<accession>A0A6A6S6L8</accession>
<dbReference type="GO" id="GO:0005739">
    <property type="term" value="C:mitochondrion"/>
    <property type="evidence" value="ECO:0007669"/>
    <property type="project" value="TreeGrafter"/>
</dbReference>
<evidence type="ECO:0000256" key="1">
    <source>
        <dbReference type="ARBA" id="ARBA00022692"/>
    </source>
</evidence>
<reference evidence="6" key="1">
    <citation type="journal article" date="2020" name="Stud. Mycol.">
        <title>101 Dothideomycetes genomes: a test case for predicting lifestyles and emergence of pathogens.</title>
        <authorList>
            <person name="Haridas S."/>
            <person name="Albert R."/>
            <person name="Binder M."/>
            <person name="Bloem J."/>
            <person name="Labutti K."/>
            <person name="Salamov A."/>
            <person name="Andreopoulos B."/>
            <person name="Baker S."/>
            <person name="Barry K."/>
            <person name="Bills G."/>
            <person name="Bluhm B."/>
            <person name="Cannon C."/>
            <person name="Castanera R."/>
            <person name="Culley D."/>
            <person name="Daum C."/>
            <person name="Ezra D."/>
            <person name="Gonzalez J."/>
            <person name="Henrissat B."/>
            <person name="Kuo A."/>
            <person name="Liang C."/>
            <person name="Lipzen A."/>
            <person name="Lutzoni F."/>
            <person name="Magnuson J."/>
            <person name="Mondo S."/>
            <person name="Nolan M."/>
            <person name="Ohm R."/>
            <person name="Pangilinan J."/>
            <person name="Park H.-J."/>
            <person name="Ramirez L."/>
            <person name="Alfaro M."/>
            <person name="Sun H."/>
            <person name="Tritt A."/>
            <person name="Yoshinaga Y."/>
            <person name="Zwiers L.-H."/>
            <person name="Turgeon B."/>
            <person name="Goodwin S."/>
            <person name="Spatafora J."/>
            <person name="Crous P."/>
            <person name="Grigoriev I."/>
        </authorList>
    </citation>
    <scope>NUCLEOTIDE SEQUENCE</scope>
    <source>
        <strain evidence="6">CBS 473.64</strain>
    </source>
</reference>
<feature type="transmembrane region" description="Helical" evidence="4">
    <location>
        <begin position="61"/>
        <end position="79"/>
    </location>
</feature>
<name>A0A6A6S6L8_9PLEO</name>
<evidence type="ECO:0000256" key="3">
    <source>
        <dbReference type="ARBA" id="ARBA00023136"/>
    </source>
</evidence>
<dbReference type="OrthoDB" id="3558022at2759"/>
<dbReference type="Proteomes" id="UP000799753">
    <property type="component" value="Unassembled WGS sequence"/>
</dbReference>
<keyword evidence="7" id="KW-1185">Reference proteome</keyword>
<comment type="similarity">
    <text evidence="4">Belongs to the AIM11 family.</text>
</comment>
<evidence type="ECO:0000256" key="5">
    <source>
        <dbReference type="SAM" id="MobiDB-lite"/>
    </source>
</evidence>
<evidence type="ECO:0000256" key="2">
    <source>
        <dbReference type="ARBA" id="ARBA00022989"/>
    </source>
</evidence>
<protein>
    <recommendedName>
        <fullName evidence="4">Altered inheritance of mitochondria protein 11</fullName>
    </recommendedName>
</protein>
<evidence type="ECO:0000256" key="4">
    <source>
        <dbReference type="RuleBase" id="RU367098"/>
    </source>
</evidence>
<dbReference type="PANTHER" id="PTHR39136:SF1">
    <property type="entry name" value="ALTERED INHERITANCE OF MITOCHONDRIA PROTEIN 11"/>
    <property type="match status" value="1"/>
</dbReference>
<comment type="subcellular location">
    <subcellularLocation>
        <location evidence="4">Membrane</location>
        <topology evidence="4">Multi-pass membrane protein</topology>
    </subcellularLocation>
</comment>
<dbReference type="GO" id="GO:0016020">
    <property type="term" value="C:membrane"/>
    <property type="evidence" value="ECO:0007669"/>
    <property type="project" value="UniProtKB-SubCell"/>
</dbReference>